<evidence type="ECO:0000313" key="4">
    <source>
        <dbReference type="Proteomes" id="UP000466966"/>
    </source>
</evidence>
<feature type="transmembrane region" description="Helical" evidence="1">
    <location>
        <begin position="136"/>
        <end position="155"/>
    </location>
</feature>
<feature type="transmembrane region" description="Helical" evidence="1">
    <location>
        <begin position="162"/>
        <end position="180"/>
    </location>
</feature>
<feature type="transmembrane region" description="Helical" evidence="1">
    <location>
        <begin position="227"/>
        <end position="244"/>
    </location>
</feature>
<dbReference type="PANTHER" id="PTHR23028:SF134">
    <property type="entry name" value="PUTATIVE (AFU_ORTHOLOGUE AFUA_4G08520)-RELATED"/>
    <property type="match status" value="1"/>
</dbReference>
<feature type="transmembrane region" description="Helical" evidence="1">
    <location>
        <begin position="278"/>
        <end position="297"/>
    </location>
</feature>
<name>A0A844Z308_9SPHN</name>
<reference evidence="3 4" key="1">
    <citation type="submission" date="2019-12" db="EMBL/GenBank/DDBJ databases">
        <title>Genomic-based taxomic classification of the family Erythrobacteraceae.</title>
        <authorList>
            <person name="Xu L."/>
        </authorList>
    </citation>
    <scope>NUCLEOTIDE SEQUENCE [LARGE SCALE GENOMIC DNA]</scope>
    <source>
        <strain evidence="3 4">M0322</strain>
    </source>
</reference>
<keyword evidence="3" id="KW-0808">Transferase</keyword>
<keyword evidence="1" id="KW-1133">Transmembrane helix</keyword>
<sequence length="358" mass="38382">MSANSGSSGHGRYVTLDGMRAVAAIAVALLHFNADLMPQGSLAVDFFFVLSGFVLMKAYARRFADGMGVAAFMQARFRRLYPLFLSGSLIGAAWALLCYVLQTPLHLSPRFMAHAALFNFAMLPDPLAPVLFPFNLPAWSLFYELLANLALVAVLARLGTRMLSGVALLLLVLYLYTLSIPVPPSADPALVPGVGWDQPIIPLARTGFAFTVGVLIARLLPARPRNASLLAFLAIVAFLAILRLDLAVAVQAWFAPLFVVAIAPALVVLGARLEPPAWSARAAAFTGEMSFALYAIHYPIQQVFQAAMRQLGWTSPAFAAVYVAAVLFASWVLVRCVPPLAATIGLRWNGPTSVARGG</sequence>
<gene>
    <name evidence="3" type="ORF">GRI99_14845</name>
</gene>
<feature type="domain" description="Acyltransferase 3" evidence="2">
    <location>
        <begin position="15"/>
        <end position="334"/>
    </location>
</feature>
<dbReference type="GO" id="GO:0016747">
    <property type="term" value="F:acyltransferase activity, transferring groups other than amino-acyl groups"/>
    <property type="evidence" value="ECO:0007669"/>
    <property type="project" value="InterPro"/>
</dbReference>
<dbReference type="AlphaFoldDB" id="A0A844Z308"/>
<keyword evidence="1" id="KW-0472">Membrane</keyword>
<proteinExistence type="predicted"/>
<evidence type="ECO:0000256" key="1">
    <source>
        <dbReference type="SAM" id="Phobius"/>
    </source>
</evidence>
<dbReference type="InterPro" id="IPR050879">
    <property type="entry name" value="Acyltransferase_3"/>
</dbReference>
<feature type="transmembrane region" description="Helical" evidence="1">
    <location>
        <begin position="317"/>
        <end position="337"/>
    </location>
</feature>
<dbReference type="PANTHER" id="PTHR23028">
    <property type="entry name" value="ACETYLTRANSFERASE"/>
    <property type="match status" value="1"/>
</dbReference>
<dbReference type="Pfam" id="PF01757">
    <property type="entry name" value="Acyl_transf_3"/>
    <property type="match status" value="1"/>
</dbReference>
<feature type="transmembrane region" description="Helical" evidence="1">
    <location>
        <begin position="80"/>
        <end position="102"/>
    </location>
</feature>
<keyword evidence="3" id="KW-0012">Acyltransferase</keyword>
<protein>
    <submittedName>
        <fullName evidence="3">Acyltransferase family protein</fullName>
    </submittedName>
</protein>
<organism evidence="3 4">
    <name type="scientific">Alteraurantiacibacter buctensis</name>
    <dbReference type="NCBI Taxonomy" id="1503981"/>
    <lineage>
        <taxon>Bacteria</taxon>
        <taxon>Pseudomonadati</taxon>
        <taxon>Pseudomonadota</taxon>
        <taxon>Alphaproteobacteria</taxon>
        <taxon>Sphingomonadales</taxon>
        <taxon>Erythrobacteraceae</taxon>
        <taxon>Alteraurantiacibacter</taxon>
    </lineage>
</organism>
<keyword evidence="4" id="KW-1185">Reference proteome</keyword>
<feature type="transmembrane region" description="Helical" evidence="1">
    <location>
        <begin position="12"/>
        <end position="34"/>
    </location>
</feature>
<dbReference type="OrthoDB" id="9796461at2"/>
<feature type="transmembrane region" description="Helical" evidence="1">
    <location>
        <begin position="200"/>
        <end position="220"/>
    </location>
</feature>
<evidence type="ECO:0000313" key="3">
    <source>
        <dbReference type="EMBL" id="MXO72907.1"/>
    </source>
</evidence>
<evidence type="ECO:0000259" key="2">
    <source>
        <dbReference type="Pfam" id="PF01757"/>
    </source>
</evidence>
<dbReference type="RefSeq" id="WP_160772837.1">
    <property type="nucleotide sequence ID" value="NZ_WTYV01000006.1"/>
</dbReference>
<feature type="transmembrane region" description="Helical" evidence="1">
    <location>
        <begin position="250"/>
        <end position="271"/>
    </location>
</feature>
<accession>A0A844Z308</accession>
<feature type="transmembrane region" description="Helical" evidence="1">
    <location>
        <begin position="40"/>
        <end position="60"/>
    </location>
</feature>
<keyword evidence="1" id="KW-0812">Transmembrane</keyword>
<dbReference type="EMBL" id="WTYV01000006">
    <property type="protein sequence ID" value="MXO72907.1"/>
    <property type="molecule type" value="Genomic_DNA"/>
</dbReference>
<dbReference type="Proteomes" id="UP000466966">
    <property type="component" value="Unassembled WGS sequence"/>
</dbReference>
<dbReference type="InterPro" id="IPR002656">
    <property type="entry name" value="Acyl_transf_3_dom"/>
</dbReference>
<comment type="caution">
    <text evidence="3">The sequence shown here is derived from an EMBL/GenBank/DDBJ whole genome shotgun (WGS) entry which is preliminary data.</text>
</comment>